<dbReference type="PANTHER" id="PTHR48081:SF33">
    <property type="entry name" value="KYNURENINE FORMAMIDASE"/>
    <property type="match status" value="1"/>
</dbReference>
<reference evidence="3 4" key="1">
    <citation type="submission" date="2016-07" db="EMBL/GenBank/DDBJ databases">
        <title>Pervasive Adenine N6-methylation of Active Genes in Fungi.</title>
        <authorList>
            <consortium name="DOE Joint Genome Institute"/>
            <person name="Mondo S.J."/>
            <person name="Dannebaum R.O."/>
            <person name="Kuo R.C."/>
            <person name="Labutti K."/>
            <person name="Haridas S."/>
            <person name="Kuo A."/>
            <person name="Salamov A."/>
            <person name="Ahrendt S.R."/>
            <person name="Lipzen A."/>
            <person name="Sullivan W."/>
            <person name="Andreopoulos W.B."/>
            <person name="Clum A."/>
            <person name="Lindquist E."/>
            <person name="Daum C."/>
            <person name="Ramamoorthy G.K."/>
            <person name="Gryganskyi A."/>
            <person name="Culley D."/>
            <person name="Magnuson J.K."/>
            <person name="James T.Y."/>
            <person name="O'Malley M.A."/>
            <person name="Stajich J.E."/>
            <person name="Spatafora J.W."/>
            <person name="Visel A."/>
            <person name="Grigoriev I.V."/>
        </authorList>
    </citation>
    <scope>NUCLEOTIDE SEQUENCE [LARGE SCALE GENOMIC DNA]</scope>
    <source>
        <strain evidence="3 4">NRRL 2496</strain>
    </source>
</reference>
<dbReference type="Gene3D" id="3.40.50.1820">
    <property type="entry name" value="alpha/beta hydrolase"/>
    <property type="match status" value="1"/>
</dbReference>
<dbReference type="Pfam" id="PF20434">
    <property type="entry name" value="BD-FAE"/>
    <property type="match status" value="1"/>
</dbReference>
<name>A0A1X2H4D7_SYNRA</name>
<dbReference type="InterPro" id="IPR029058">
    <property type="entry name" value="AB_hydrolase_fold"/>
</dbReference>
<dbReference type="InParanoid" id="A0A1X2H4D7"/>
<keyword evidence="4" id="KW-1185">Reference proteome</keyword>
<dbReference type="PANTHER" id="PTHR48081">
    <property type="entry name" value="AB HYDROLASE SUPERFAMILY PROTEIN C4A8.06C"/>
    <property type="match status" value="1"/>
</dbReference>
<gene>
    <name evidence="3" type="ORF">BCR43DRAFT_496644</name>
</gene>
<dbReference type="SUPFAM" id="SSF53474">
    <property type="entry name" value="alpha/beta-Hydrolases"/>
    <property type="match status" value="1"/>
</dbReference>
<dbReference type="EMBL" id="MCGN01000009">
    <property type="protein sequence ID" value="ORY93279.1"/>
    <property type="molecule type" value="Genomic_DNA"/>
</dbReference>
<evidence type="ECO:0000313" key="3">
    <source>
        <dbReference type="EMBL" id="ORY93279.1"/>
    </source>
</evidence>
<keyword evidence="1 3" id="KW-0378">Hydrolase</keyword>
<dbReference type="STRING" id="13706.A0A1X2H4D7"/>
<dbReference type="OrthoDB" id="6495301at2759"/>
<dbReference type="OMA" id="DHYDIMK"/>
<proteinExistence type="predicted"/>
<dbReference type="Proteomes" id="UP000242180">
    <property type="component" value="Unassembled WGS sequence"/>
</dbReference>
<dbReference type="InterPro" id="IPR050300">
    <property type="entry name" value="GDXG_lipolytic_enzyme"/>
</dbReference>
<dbReference type="InterPro" id="IPR049492">
    <property type="entry name" value="BD-FAE-like_dom"/>
</dbReference>
<evidence type="ECO:0000313" key="4">
    <source>
        <dbReference type="Proteomes" id="UP000242180"/>
    </source>
</evidence>
<comment type="caution">
    <text evidence="3">The sequence shown here is derived from an EMBL/GenBank/DDBJ whole genome shotgun (WGS) entry which is preliminary data.</text>
</comment>
<sequence length="259" mass="28396">MSRLVSTHSYCSSAQDDSYRQVDLYVPENASADTPLIVFVHGGAWRSEDKAEHEPLANMLCSQGFTVAVPNYRLSLRPTPDAPPAVQHPSHIDDIAQSIAYLTSEPPRTGVYDPSKIFLVGHSAGAHIVTMLVLSPSYNVPDVRGVVGADGIYDLQLLLKDYPTYDFVPQAFGSDAAAYDAASPTHQKPNTLVPPILIVHSLQDELLNLAQAEVMLQHLESLDAKVQLDTSVPGKHHEMVHTKEFVRSITQFVSECLKQ</sequence>
<dbReference type="AlphaFoldDB" id="A0A1X2H4D7"/>
<organism evidence="3 4">
    <name type="scientific">Syncephalastrum racemosum</name>
    <name type="common">Filamentous fungus</name>
    <dbReference type="NCBI Taxonomy" id="13706"/>
    <lineage>
        <taxon>Eukaryota</taxon>
        <taxon>Fungi</taxon>
        <taxon>Fungi incertae sedis</taxon>
        <taxon>Mucoromycota</taxon>
        <taxon>Mucoromycotina</taxon>
        <taxon>Mucoromycetes</taxon>
        <taxon>Mucorales</taxon>
        <taxon>Syncephalastraceae</taxon>
        <taxon>Syncephalastrum</taxon>
    </lineage>
</organism>
<feature type="domain" description="BD-FAE-like" evidence="2">
    <location>
        <begin position="23"/>
        <end position="218"/>
    </location>
</feature>
<dbReference type="GO" id="GO:0016787">
    <property type="term" value="F:hydrolase activity"/>
    <property type="evidence" value="ECO:0007669"/>
    <property type="project" value="UniProtKB-KW"/>
</dbReference>
<protein>
    <submittedName>
        <fullName evidence="3">Alpha/Beta hydrolase protein</fullName>
    </submittedName>
</protein>
<accession>A0A1X2H4D7</accession>
<evidence type="ECO:0000259" key="2">
    <source>
        <dbReference type="Pfam" id="PF20434"/>
    </source>
</evidence>
<evidence type="ECO:0000256" key="1">
    <source>
        <dbReference type="ARBA" id="ARBA00022801"/>
    </source>
</evidence>